<proteinExistence type="inferred from homology"/>
<comment type="caution">
    <text evidence="10">Lacks conserved residue(s) required for the propagation of feature annotation.</text>
</comment>
<dbReference type="GO" id="GO:0051991">
    <property type="term" value="F:UDP-N-acetyl-D-glucosamine:N-acetylmuramoyl-L-alanyl-D-glutamyl-meso-2,6-diaminopimelyl-D-alanyl-D-alanine-diphosphoundecaprenol 4-beta-N-acetylglucosaminlytransferase activity"/>
    <property type="evidence" value="ECO:0007669"/>
    <property type="project" value="RHEA"/>
</dbReference>
<dbReference type="GO" id="GO:0009252">
    <property type="term" value="P:peptidoglycan biosynthetic process"/>
    <property type="evidence" value="ECO:0007669"/>
    <property type="project" value="UniProtKB-UniRule"/>
</dbReference>
<keyword evidence="4 10" id="KW-0808">Transferase</keyword>
<dbReference type="GO" id="GO:0051301">
    <property type="term" value="P:cell division"/>
    <property type="evidence" value="ECO:0007669"/>
    <property type="project" value="UniProtKB-KW"/>
</dbReference>
<evidence type="ECO:0000256" key="8">
    <source>
        <dbReference type="ARBA" id="ARBA00023306"/>
    </source>
</evidence>
<gene>
    <name evidence="10 13" type="primary">murG</name>
    <name evidence="13" type="ORF">DHM44_11015</name>
</gene>
<evidence type="ECO:0000259" key="11">
    <source>
        <dbReference type="Pfam" id="PF03033"/>
    </source>
</evidence>
<feature type="binding site" evidence="10">
    <location>
        <position position="159"/>
    </location>
    <ligand>
        <name>UDP-N-acetyl-alpha-D-glucosamine</name>
        <dbReference type="ChEBI" id="CHEBI:57705"/>
    </ligand>
</feature>
<dbReference type="Gene3D" id="3.40.50.2000">
    <property type="entry name" value="Glycogen Phosphorylase B"/>
    <property type="match status" value="2"/>
</dbReference>
<dbReference type="EC" id="2.4.1.227" evidence="10"/>
<dbReference type="UniPathway" id="UPA00219"/>
<sequence length="347" mass="38992">MRVVLAGGGTGGHLYPGIAIAEKLERKKVDIIFMVSDRTVDSKILSPLHYPFIVQHVTPVKGKGFLYKIKSFSKLSVQVLKNMKIIKRSDKVLLLGGFASAAAGLAALLKRCEIYVHEQNSVMGFANRFFVKFAKKVFVSFEIKNMEIPEAVLTGNPVREGIAEIEPKYEHSRHLLVLGGSQGSRFINRLMIESFERLKKEGIEIKHQTGSMLYNETVDGYKSKYGVCEGENLEITDYVNDIQDALKWSDAVVSRAGSGSVYEIMYAKRPAVFIPLKLAADNHQYFNAKFFEEHGYGYVLTEDEATPENFCKKIMSLFENYNGFSRKLASVKRLNASEIILSEMGFV</sequence>
<evidence type="ECO:0000256" key="2">
    <source>
        <dbReference type="ARBA" id="ARBA00022618"/>
    </source>
</evidence>
<feature type="binding site" evidence="10">
    <location>
        <begin position="10"/>
        <end position="12"/>
    </location>
    <ligand>
        <name>UDP-N-acetyl-alpha-D-glucosamine</name>
        <dbReference type="ChEBI" id="CHEBI:57705"/>
    </ligand>
</feature>
<evidence type="ECO:0000259" key="12">
    <source>
        <dbReference type="Pfam" id="PF04101"/>
    </source>
</evidence>
<dbReference type="NCBIfam" id="TIGR01133">
    <property type="entry name" value="murG"/>
    <property type="match status" value="1"/>
</dbReference>
<comment type="pathway">
    <text evidence="10">Cell wall biogenesis; peptidoglycan biosynthesis.</text>
</comment>
<keyword evidence="6 10" id="KW-0573">Peptidoglycan synthesis</keyword>
<feature type="binding site" evidence="10">
    <location>
        <position position="284"/>
    </location>
    <ligand>
        <name>UDP-N-acetyl-alpha-D-glucosamine</name>
        <dbReference type="ChEBI" id="CHEBI:57705"/>
    </ligand>
</feature>
<comment type="similarity">
    <text evidence="10">Belongs to the glycosyltransferase 28 family. MurG subfamily.</text>
</comment>
<accession>A0A3D5QEC0</accession>
<dbReference type="HAMAP" id="MF_00033">
    <property type="entry name" value="MurG"/>
    <property type="match status" value="1"/>
</dbReference>
<dbReference type="AlphaFoldDB" id="A0A3D5QEC0"/>
<evidence type="ECO:0000256" key="6">
    <source>
        <dbReference type="ARBA" id="ARBA00022984"/>
    </source>
</evidence>
<dbReference type="GO" id="GO:0071555">
    <property type="term" value="P:cell wall organization"/>
    <property type="evidence" value="ECO:0007669"/>
    <property type="project" value="UniProtKB-KW"/>
</dbReference>
<evidence type="ECO:0000256" key="9">
    <source>
        <dbReference type="ARBA" id="ARBA00023316"/>
    </source>
</evidence>
<dbReference type="GO" id="GO:0008360">
    <property type="term" value="P:regulation of cell shape"/>
    <property type="evidence" value="ECO:0007669"/>
    <property type="project" value="UniProtKB-KW"/>
</dbReference>
<dbReference type="CDD" id="cd03785">
    <property type="entry name" value="GT28_MurG"/>
    <property type="match status" value="1"/>
</dbReference>
<comment type="subcellular location">
    <subcellularLocation>
        <location evidence="10">Cell membrane</location>
        <topology evidence="10">Peripheral membrane protein</topology>
        <orientation evidence="10">Cytoplasmic side</orientation>
    </subcellularLocation>
</comment>
<keyword evidence="5 10" id="KW-0133">Cell shape</keyword>
<dbReference type="GO" id="GO:0005975">
    <property type="term" value="P:carbohydrate metabolic process"/>
    <property type="evidence" value="ECO:0007669"/>
    <property type="project" value="InterPro"/>
</dbReference>
<evidence type="ECO:0000256" key="10">
    <source>
        <dbReference type="HAMAP-Rule" id="MF_00033"/>
    </source>
</evidence>
<evidence type="ECO:0000256" key="4">
    <source>
        <dbReference type="ARBA" id="ARBA00022679"/>
    </source>
</evidence>
<dbReference type="InterPro" id="IPR007235">
    <property type="entry name" value="Glyco_trans_28_C"/>
</dbReference>
<dbReference type="Pfam" id="PF04101">
    <property type="entry name" value="Glyco_tran_28_C"/>
    <property type="match status" value="1"/>
</dbReference>
<evidence type="ECO:0000313" key="13">
    <source>
        <dbReference type="EMBL" id="HCW94197.1"/>
    </source>
</evidence>
<dbReference type="GO" id="GO:0050511">
    <property type="term" value="F:undecaprenyldiphospho-muramoylpentapeptide beta-N-acetylglucosaminyltransferase activity"/>
    <property type="evidence" value="ECO:0007669"/>
    <property type="project" value="UniProtKB-UniRule"/>
</dbReference>
<dbReference type="PANTHER" id="PTHR21015:SF22">
    <property type="entry name" value="GLYCOSYLTRANSFERASE"/>
    <property type="match status" value="1"/>
</dbReference>
<evidence type="ECO:0000256" key="1">
    <source>
        <dbReference type="ARBA" id="ARBA00022475"/>
    </source>
</evidence>
<feature type="domain" description="Glycosyl transferase family 28 C-terminal" evidence="12">
    <location>
        <begin position="175"/>
        <end position="322"/>
    </location>
</feature>
<dbReference type="Proteomes" id="UP000262325">
    <property type="component" value="Unassembled WGS sequence"/>
</dbReference>
<keyword evidence="2 10" id="KW-0132">Cell division</keyword>
<evidence type="ECO:0000313" key="14">
    <source>
        <dbReference type="Proteomes" id="UP000262325"/>
    </source>
</evidence>
<dbReference type="EMBL" id="DPPF01000233">
    <property type="protein sequence ID" value="HCW94197.1"/>
    <property type="molecule type" value="Genomic_DNA"/>
</dbReference>
<keyword evidence="9 10" id="KW-0961">Cell wall biogenesis/degradation</keyword>
<evidence type="ECO:0000256" key="7">
    <source>
        <dbReference type="ARBA" id="ARBA00023136"/>
    </source>
</evidence>
<keyword evidence="8 10" id="KW-0131">Cell cycle</keyword>
<protein>
    <recommendedName>
        <fullName evidence="10">UDP-N-acetylglucosamine--N-acetylmuramyl-(pentapeptide) pyrophosphoryl-undecaprenol N-acetylglucosamine transferase</fullName>
        <ecNumber evidence="10">2.4.1.227</ecNumber>
    </recommendedName>
    <alternativeName>
        <fullName evidence="10">Undecaprenyl-PP-MurNAc-pentapeptide-UDPGlcNAc GlcNAc transferase</fullName>
    </alternativeName>
</protein>
<organism evidence="13 14">
    <name type="scientific">Flexistipes sinusarabici</name>
    <dbReference type="NCBI Taxonomy" id="2352"/>
    <lineage>
        <taxon>Bacteria</taxon>
        <taxon>Pseudomonadati</taxon>
        <taxon>Deferribacterota</taxon>
        <taxon>Deferribacteres</taxon>
        <taxon>Deferribacterales</taxon>
        <taxon>Flexistipitaceae</taxon>
        <taxon>Flexistipes</taxon>
    </lineage>
</organism>
<reference evidence="13 14" key="1">
    <citation type="journal article" date="2018" name="Nat. Biotechnol.">
        <title>A standardized bacterial taxonomy based on genome phylogeny substantially revises the tree of life.</title>
        <authorList>
            <person name="Parks D.H."/>
            <person name="Chuvochina M."/>
            <person name="Waite D.W."/>
            <person name="Rinke C."/>
            <person name="Skarshewski A."/>
            <person name="Chaumeil P.A."/>
            <person name="Hugenholtz P."/>
        </authorList>
    </citation>
    <scope>NUCLEOTIDE SEQUENCE [LARGE SCALE GENOMIC DNA]</scope>
    <source>
        <strain evidence="13">UBA8672</strain>
    </source>
</reference>
<name>A0A3D5QEC0_FLESI</name>
<evidence type="ECO:0000256" key="3">
    <source>
        <dbReference type="ARBA" id="ARBA00022676"/>
    </source>
</evidence>
<keyword evidence="1 10" id="KW-1003">Cell membrane</keyword>
<feature type="binding site" evidence="10">
    <location>
        <position position="120"/>
    </location>
    <ligand>
        <name>UDP-N-acetyl-alpha-D-glucosamine</name>
        <dbReference type="ChEBI" id="CHEBI:57705"/>
    </ligand>
</feature>
<keyword evidence="7 10" id="KW-0472">Membrane</keyword>
<dbReference type="GO" id="GO:0005886">
    <property type="term" value="C:plasma membrane"/>
    <property type="evidence" value="ECO:0007669"/>
    <property type="project" value="UniProtKB-SubCell"/>
</dbReference>
<dbReference type="InterPro" id="IPR004276">
    <property type="entry name" value="GlycoTrans_28_N"/>
</dbReference>
<dbReference type="Pfam" id="PF03033">
    <property type="entry name" value="Glyco_transf_28"/>
    <property type="match status" value="1"/>
</dbReference>
<comment type="catalytic activity">
    <reaction evidence="10">
        <text>di-trans,octa-cis-undecaprenyl diphospho-N-acetyl-alpha-D-muramoyl-L-alanyl-D-glutamyl-meso-2,6-diaminopimeloyl-D-alanyl-D-alanine + UDP-N-acetyl-alpha-D-glucosamine = di-trans,octa-cis-undecaprenyl diphospho-[N-acetyl-alpha-D-glucosaminyl-(1-&gt;4)]-N-acetyl-alpha-D-muramoyl-L-alanyl-D-glutamyl-meso-2,6-diaminopimeloyl-D-alanyl-D-alanine + UDP + H(+)</text>
        <dbReference type="Rhea" id="RHEA:31227"/>
        <dbReference type="ChEBI" id="CHEBI:15378"/>
        <dbReference type="ChEBI" id="CHEBI:57705"/>
        <dbReference type="ChEBI" id="CHEBI:58223"/>
        <dbReference type="ChEBI" id="CHEBI:61387"/>
        <dbReference type="ChEBI" id="CHEBI:61388"/>
        <dbReference type="EC" id="2.4.1.227"/>
    </reaction>
</comment>
<comment type="caution">
    <text evidence="13">The sequence shown here is derived from an EMBL/GenBank/DDBJ whole genome shotgun (WGS) entry which is preliminary data.</text>
</comment>
<dbReference type="InterPro" id="IPR006009">
    <property type="entry name" value="GlcNAc_MurG"/>
</dbReference>
<feature type="domain" description="Glycosyltransferase family 28 N-terminal" evidence="11">
    <location>
        <begin position="3"/>
        <end position="138"/>
    </location>
</feature>
<feature type="binding site" evidence="10">
    <location>
        <position position="181"/>
    </location>
    <ligand>
        <name>UDP-N-acetyl-alpha-D-glucosamine</name>
        <dbReference type="ChEBI" id="CHEBI:57705"/>
    </ligand>
</feature>
<evidence type="ECO:0000256" key="5">
    <source>
        <dbReference type="ARBA" id="ARBA00022960"/>
    </source>
</evidence>
<keyword evidence="3 10" id="KW-0328">Glycosyltransferase</keyword>
<dbReference type="PANTHER" id="PTHR21015">
    <property type="entry name" value="UDP-N-ACETYLGLUCOSAMINE--N-ACETYLMURAMYL-(PENTAPEPTIDE) PYROPHOSPHORYL-UNDECAPRENOL N-ACETYLGLUCOSAMINE TRANSFERASE 1"/>
    <property type="match status" value="1"/>
</dbReference>
<dbReference type="SUPFAM" id="SSF53756">
    <property type="entry name" value="UDP-Glycosyltransferase/glycogen phosphorylase"/>
    <property type="match status" value="1"/>
</dbReference>
<comment type="function">
    <text evidence="10">Cell wall formation. Catalyzes the transfer of a GlcNAc subunit on undecaprenyl-pyrophosphoryl-MurNAc-pentapeptide (lipid intermediate I) to form undecaprenyl-pyrophosphoryl-MurNAc-(pentapeptide)GlcNAc (lipid intermediate II).</text>
</comment>